<dbReference type="InterPro" id="IPR027417">
    <property type="entry name" value="P-loop_NTPase"/>
</dbReference>
<evidence type="ECO:0008006" key="5">
    <source>
        <dbReference type="Google" id="ProtNLM"/>
    </source>
</evidence>
<protein>
    <recommendedName>
        <fullName evidence="5">Ras-related protein Rab</fullName>
    </recommendedName>
</protein>
<keyword evidence="2" id="KW-0547">Nucleotide-binding</keyword>
<evidence type="ECO:0000313" key="4">
    <source>
        <dbReference type="EMBL" id="NDV38066.1"/>
    </source>
</evidence>
<dbReference type="GO" id="GO:0090385">
    <property type="term" value="P:phagosome-lysosome fusion"/>
    <property type="evidence" value="ECO:0007669"/>
    <property type="project" value="TreeGrafter"/>
</dbReference>
<evidence type="ECO:0000256" key="3">
    <source>
        <dbReference type="ARBA" id="ARBA00023134"/>
    </source>
</evidence>
<sequence>MEDNRQLRIQLWDIAGQERFGNMTRVYYKETTVGVIVFDVNLPNTFTSIDKWAQDIRTKWTSPFPLVLVGYWCVCPNSNSISPSQAQETALAEGFHGYYEVGEDGTGVDKLLAGIVALSVKML</sequence>
<dbReference type="GO" id="GO:0005525">
    <property type="term" value="F:GTP binding"/>
    <property type="evidence" value="ECO:0007669"/>
    <property type="project" value="UniProtKB-KW"/>
</dbReference>
<dbReference type="PANTHER" id="PTHR47981:SF39">
    <property type="entry name" value="RAS-RELATED PROTEIN RAB"/>
    <property type="match status" value="1"/>
</dbReference>
<dbReference type="EMBL" id="GIBP01009097">
    <property type="protein sequence ID" value="NDV38066.1"/>
    <property type="molecule type" value="Transcribed_RNA"/>
</dbReference>
<dbReference type="AlphaFoldDB" id="A0A6B2LLX8"/>
<dbReference type="GO" id="GO:0003924">
    <property type="term" value="F:GTPase activity"/>
    <property type="evidence" value="ECO:0007669"/>
    <property type="project" value="InterPro"/>
</dbReference>
<proteinExistence type="inferred from homology"/>
<accession>A0A6B2LLX8</accession>
<dbReference type="Gene3D" id="3.40.50.300">
    <property type="entry name" value="P-loop containing nucleotide triphosphate hydrolases"/>
    <property type="match status" value="1"/>
</dbReference>
<dbReference type="GO" id="GO:0005764">
    <property type="term" value="C:lysosome"/>
    <property type="evidence" value="ECO:0007669"/>
    <property type="project" value="TreeGrafter"/>
</dbReference>
<keyword evidence="3" id="KW-0342">GTP-binding</keyword>
<dbReference type="GO" id="GO:0005770">
    <property type="term" value="C:late endosome"/>
    <property type="evidence" value="ECO:0007669"/>
    <property type="project" value="TreeGrafter"/>
</dbReference>
<dbReference type="PROSITE" id="PS51419">
    <property type="entry name" value="RAB"/>
    <property type="match status" value="1"/>
</dbReference>
<dbReference type="GO" id="GO:0008333">
    <property type="term" value="P:endosome to lysosome transport"/>
    <property type="evidence" value="ECO:0007669"/>
    <property type="project" value="TreeGrafter"/>
</dbReference>
<dbReference type="GO" id="GO:0045335">
    <property type="term" value="C:phagocytic vesicle"/>
    <property type="evidence" value="ECO:0007669"/>
    <property type="project" value="TreeGrafter"/>
</dbReference>
<reference evidence="4" key="1">
    <citation type="journal article" date="2020" name="J. Eukaryot. Microbiol.">
        <title>De novo Sequencing, Assembly and Annotation of the Transcriptome for the Free-Living Testate Amoeba Arcella intermedia.</title>
        <authorList>
            <person name="Ribeiro G.M."/>
            <person name="Porfirio-Sousa A.L."/>
            <person name="Maurer-Alcala X.X."/>
            <person name="Katz L.A."/>
            <person name="Lahr D.J.G."/>
        </authorList>
    </citation>
    <scope>NUCLEOTIDE SEQUENCE</scope>
</reference>
<dbReference type="PROSITE" id="PS51421">
    <property type="entry name" value="RAS"/>
    <property type="match status" value="1"/>
</dbReference>
<organism evidence="4">
    <name type="scientific">Arcella intermedia</name>
    <dbReference type="NCBI Taxonomy" id="1963864"/>
    <lineage>
        <taxon>Eukaryota</taxon>
        <taxon>Amoebozoa</taxon>
        <taxon>Tubulinea</taxon>
        <taxon>Elardia</taxon>
        <taxon>Arcellinida</taxon>
        <taxon>Sphaerothecina</taxon>
        <taxon>Arcellidae</taxon>
        <taxon>Arcella</taxon>
    </lineage>
</organism>
<dbReference type="Pfam" id="PF00071">
    <property type="entry name" value="Ras"/>
    <property type="match status" value="1"/>
</dbReference>
<dbReference type="PANTHER" id="PTHR47981">
    <property type="entry name" value="RAB FAMILY"/>
    <property type="match status" value="1"/>
</dbReference>
<dbReference type="SUPFAM" id="SSF52540">
    <property type="entry name" value="P-loop containing nucleoside triphosphate hydrolases"/>
    <property type="match status" value="1"/>
</dbReference>
<name>A0A6B2LLX8_9EUKA</name>
<evidence type="ECO:0000256" key="2">
    <source>
        <dbReference type="ARBA" id="ARBA00022741"/>
    </source>
</evidence>
<dbReference type="SMART" id="SM00175">
    <property type="entry name" value="RAB"/>
    <property type="match status" value="1"/>
</dbReference>
<dbReference type="InterPro" id="IPR001806">
    <property type="entry name" value="Small_GTPase"/>
</dbReference>
<evidence type="ECO:0000256" key="1">
    <source>
        <dbReference type="ARBA" id="ARBA00006270"/>
    </source>
</evidence>
<comment type="similarity">
    <text evidence="1">Belongs to the small GTPase superfamily. Rab family.</text>
</comment>